<dbReference type="InterPro" id="IPR005148">
    <property type="entry name" value="Arg-tRNA-synth_N"/>
</dbReference>
<evidence type="ECO:0000256" key="4">
    <source>
        <dbReference type="ARBA" id="ARBA00012837"/>
    </source>
</evidence>
<evidence type="ECO:0000256" key="10">
    <source>
        <dbReference type="ARBA" id="ARBA00023146"/>
    </source>
</evidence>
<evidence type="ECO:0000256" key="8">
    <source>
        <dbReference type="ARBA" id="ARBA00022840"/>
    </source>
</evidence>
<evidence type="ECO:0000256" key="6">
    <source>
        <dbReference type="ARBA" id="ARBA00022598"/>
    </source>
</evidence>
<dbReference type="FunFam" id="3.40.50.620:FF:000030">
    <property type="entry name" value="Arginine--tRNA ligase"/>
    <property type="match status" value="1"/>
</dbReference>
<evidence type="ECO:0000256" key="5">
    <source>
        <dbReference type="ARBA" id="ARBA00022490"/>
    </source>
</evidence>
<dbReference type="Gene3D" id="3.40.50.620">
    <property type="entry name" value="HUPs"/>
    <property type="match status" value="1"/>
</dbReference>
<dbReference type="GO" id="GO:0004814">
    <property type="term" value="F:arginine-tRNA ligase activity"/>
    <property type="evidence" value="ECO:0007669"/>
    <property type="project" value="UniProtKB-EC"/>
</dbReference>
<evidence type="ECO:0000256" key="11">
    <source>
        <dbReference type="ARBA" id="ARBA00033033"/>
    </source>
</evidence>
<dbReference type="PROSITE" id="PS00178">
    <property type="entry name" value="AA_TRNA_LIGASE_I"/>
    <property type="match status" value="1"/>
</dbReference>
<dbReference type="InterPro" id="IPR008909">
    <property type="entry name" value="DALR_anticod-bd"/>
</dbReference>
<keyword evidence="9 13" id="KW-0648">Protein biosynthesis</keyword>
<evidence type="ECO:0000256" key="1">
    <source>
        <dbReference type="ARBA" id="ARBA00004496"/>
    </source>
</evidence>
<evidence type="ECO:0000256" key="2">
    <source>
        <dbReference type="ARBA" id="ARBA00005594"/>
    </source>
</evidence>
<dbReference type="SMART" id="SM01016">
    <property type="entry name" value="Arg_tRNA_synt_N"/>
    <property type="match status" value="1"/>
</dbReference>
<evidence type="ECO:0000256" key="7">
    <source>
        <dbReference type="ARBA" id="ARBA00022741"/>
    </source>
</evidence>
<dbReference type="OMA" id="NKPLHLG"/>
<dbReference type="PANTHER" id="PTHR11956:SF5">
    <property type="entry name" value="ARGININE--TRNA LIGASE, CYTOPLASMIC"/>
    <property type="match status" value="1"/>
</dbReference>
<dbReference type="Pfam" id="PF00750">
    <property type="entry name" value="tRNA-synt_1d"/>
    <property type="match status" value="1"/>
</dbReference>
<protein>
    <recommendedName>
        <fullName evidence="4">arginine--tRNA ligase</fullName>
        <ecNumber evidence="4">6.1.1.19</ecNumber>
    </recommendedName>
    <alternativeName>
        <fullName evidence="11">Arginyl-tRNA synthetase</fullName>
    </alternativeName>
</protein>
<keyword evidence="7 13" id="KW-0547">Nucleotide-binding</keyword>
<evidence type="ECO:0000256" key="12">
    <source>
        <dbReference type="ARBA" id="ARBA00049339"/>
    </source>
</evidence>
<dbReference type="InterPro" id="IPR001278">
    <property type="entry name" value="Arg-tRNA-ligase"/>
</dbReference>
<dbReference type="InterPro" id="IPR036695">
    <property type="entry name" value="Arg-tRNA-synth_N_sf"/>
</dbReference>
<dbReference type="FunFam" id="1.10.730.10:FF:000006">
    <property type="entry name" value="Arginyl-tRNA synthetase 2, mitochondrial"/>
    <property type="match status" value="1"/>
</dbReference>
<dbReference type="SUPFAM" id="SSF55190">
    <property type="entry name" value="Arginyl-tRNA synthetase (ArgRS), N-terminal 'additional' domain"/>
    <property type="match status" value="1"/>
</dbReference>
<dbReference type="Pfam" id="PF03485">
    <property type="entry name" value="Arg_tRNA_synt_N"/>
    <property type="match status" value="1"/>
</dbReference>
<dbReference type="GO" id="GO:0005737">
    <property type="term" value="C:cytoplasm"/>
    <property type="evidence" value="ECO:0007669"/>
    <property type="project" value="UniProtKB-SubCell"/>
</dbReference>
<dbReference type="InterPro" id="IPR014729">
    <property type="entry name" value="Rossmann-like_a/b/a_fold"/>
</dbReference>
<dbReference type="Proteomes" id="UP000030694">
    <property type="component" value="Unassembled WGS sequence"/>
</dbReference>
<keyword evidence="5" id="KW-0963">Cytoplasm</keyword>
<dbReference type="GO" id="GO:0006420">
    <property type="term" value="P:arginyl-tRNA aminoacylation"/>
    <property type="evidence" value="ECO:0007669"/>
    <property type="project" value="InterPro"/>
</dbReference>
<dbReference type="PRINTS" id="PR01038">
    <property type="entry name" value="TRNASYNTHARG"/>
</dbReference>
<keyword evidence="6 13" id="KW-0436">Ligase</keyword>
<comment type="subunit">
    <text evidence="3">Monomer.</text>
</comment>
<reference evidence="16 17" key="2">
    <citation type="submission" date="2013-02" db="EMBL/GenBank/DDBJ databases">
        <title>The Genome Sequence of Plasmodium falciparum CAMP/Malaysia.</title>
        <authorList>
            <consortium name="The Broad Institute Genome Sequencing Platform"/>
            <consortium name="The Broad Institute Genome Sequencing Center for Infectious Disease"/>
            <person name="Neafsey D."/>
            <person name="Cheeseman I."/>
            <person name="Volkman S."/>
            <person name="Adams J."/>
            <person name="Walker B."/>
            <person name="Young S.K."/>
            <person name="Zeng Q."/>
            <person name="Gargeya S."/>
            <person name="Fitzgerald M."/>
            <person name="Haas B."/>
            <person name="Abouelleil A."/>
            <person name="Alvarado L."/>
            <person name="Arachchi H.M."/>
            <person name="Berlin A.M."/>
            <person name="Chapman S.B."/>
            <person name="Dewar J."/>
            <person name="Goldberg J."/>
            <person name="Griggs A."/>
            <person name="Gujja S."/>
            <person name="Hansen M."/>
            <person name="Howarth C."/>
            <person name="Imamovic A."/>
            <person name="Larimer J."/>
            <person name="McCowan C."/>
            <person name="Murphy C."/>
            <person name="Neiman D."/>
            <person name="Pearson M."/>
            <person name="Priest M."/>
            <person name="Roberts A."/>
            <person name="Saif S."/>
            <person name="Shea T."/>
            <person name="Sisk P."/>
            <person name="Sykes S."/>
            <person name="Wortman J."/>
            <person name="Nusbaum C."/>
            <person name="Birren B."/>
        </authorList>
    </citation>
    <scope>NUCLEOTIDE SEQUENCE [LARGE SCALE GENOMIC DNA]</scope>
    <source>
        <strain evidence="16 17">CAMP/Malaysia</strain>
    </source>
</reference>
<evidence type="ECO:0000256" key="3">
    <source>
        <dbReference type="ARBA" id="ARBA00011245"/>
    </source>
</evidence>
<dbReference type="CDD" id="cd00671">
    <property type="entry name" value="ArgRS_core"/>
    <property type="match status" value="1"/>
</dbReference>
<gene>
    <name evidence="16" type="ORF">PFMC_03759</name>
</gene>
<comment type="similarity">
    <text evidence="2 13">Belongs to the class-I aminoacyl-tRNA synthetase family.</text>
</comment>
<dbReference type="SUPFAM" id="SSF47323">
    <property type="entry name" value="Anticodon-binding domain of a subclass of class I aminoacyl-tRNA synthetases"/>
    <property type="match status" value="1"/>
</dbReference>
<dbReference type="EC" id="6.1.1.19" evidence="4"/>
<dbReference type="AlphaFoldDB" id="A0A024X4R3"/>
<dbReference type="SUPFAM" id="SSF52374">
    <property type="entry name" value="Nucleotidylyl transferase"/>
    <property type="match status" value="1"/>
</dbReference>
<dbReference type="Pfam" id="PF05746">
    <property type="entry name" value="DALR_1"/>
    <property type="match status" value="1"/>
</dbReference>
<dbReference type="FunFam" id="3.30.1360.70:FF:000009">
    <property type="entry name" value="Arginine-tRNA ligase"/>
    <property type="match status" value="1"/>
</dbReference>
<dbReference type="Gene3D" id="1.10.730.10">
    <property type="entry name" value="Isoleucyl-tRNA Synthetase, Domain 1"/>
    <property type="match status" value="1"/>
</dbReference>
<name>A0A024X4R3_PLAFC</name>
<comment type="subcellular location">
    <subcellularLocation>
        <location evidence="1">Cytoplasm</location>
    </subcellularLocation>
</comment>
<sequence length="590" mass="68436">MITMECITKKIKTIFQNSIQKCFPSISEDAIVTYANLKFGHYQCNNAINIYKKYGKELNYENAQKISEFIISNINETIFEEIKSSPQGFITVKLSKDYIETSLKKLFNGEKIDISININDIKESNENYGNVLVDFSSPNIAKEMHVGHLRSTIIGDSICRVFEFLKINTHRVNHVGDWGTQFGMIINYIKTHYPNFKEEMPDLSNLTSLYQESKKMYDADKEFEKSSKENAIKLQNNDEDCKFVWNKLCESSKKEFDKLYNILDIKLEYVGESFYVPMLSTVLDLLKESKLLTNIGDAICYQSENFKVPLFLQKSNGGYGYDSTDVAALYYRLTQLNCNCVIYVTDIGQLTHFETIFDLIKKTNWGDKNAKLMHVGFGFVLNEDNKKFKTRSGTTVKLINLIKEGTERAKRDLLQRIETKSEEEKSYFENVDIDQLSESLCVSAIKYFDLKQHRNSDYKFSYDNMLNVKGNTGIYIIYGYSRICSIFRKSTINVEDISKDELSLTSIYEINLGLHILKFPDIFYYILKNMLVHKLAEYMYDLTTTFTAFYENCKVLNNENEKSRLLLCSITKSLLKLCMELLGMKPIEKL</sequence>
<dbReference type="PANTHER" id="PTHR11956">
    <property type="entry name" value="ARGINYL-TRNA SYNTHETASE"/>
    <property type="match status" value="1"/>
</dbReference>
<evidence type="ECO:0000256" key="9">
    <source>
        <dbReference type="ARBA" id="ARBA00022917"/>
    </source>
</evidence>
<evidence type="ECO:0000259" key="14">
    <source>
        <dbReference type="SMART" id="SM00836"/>
    </source>
</evidence>
<proteinExistence type="inferred from homology"/>
<dbReference type="InterPro" id="IPR009080">
    <property type="entry name" value="tRNAsynth_Ia_anticodon-bd"/>
</dbReference>
<evidence type="ECO:0000313" key="17">
    <source>
        <dbReference type="Proteomes" id="UP000030694"/>
    </source>
</evidence>
<feature type="domain" description="Arginyl tRNA synthetase N-terminal" evidence="15">
    <location>
        <begin position="9"/>
        <end position="94"/>
    </location>
</feature>
<organism evidence="16 17">
    <name type="scientific">Plasmodium falciparum (isolate Camp / Malaysia)</name>
    <dbReference type="NCBI Taxonomy" id="5835"/>
    <lineage>
        <taxon>Eukaryota</taxon>
        <taxon>Sar</taxon>
        <taxon>Alveolata</taxon>
        <taxon>Apicomplexa</taxon>
        <taxon>Aconoidasida</taxon>
        <taxon>Haemosporida</taxon>
        <taxon>Plasmodiidae</taxon>
        <taxon>Plasmodium</taxon>
        <taxon>Plasmodium (Laverania)</taxon>
    </lineage>
</organism>
<evidence type="ECO:0000256" key="13">
    <source>
        <dbReference type="RuleBase" id="RU363038"/>
    </source>
</evidence>
<dbReference type="InterPro" id="IPR035684">
    <property type="entry name" value="ArgRS_core"/>
</dbReference>
<evidence type="ECO:0000259" key="15">
    <source>
        <dbReference type="SMART" id="SM01016"/>
    </source>
</evidence>
<dbReference type="NCBIfam" id="TIGR00456">
    <property type="entry name" value="argS"/>
    <property type="match status" value="1"/>
</dbReference>
<dbReference type="SMR" id="A0A024X4R3"/>
<dbReference type="OrthoDB" id="68056at2759"/>
<accession>A0A024X4R3</accession>
<dbReference type="EMBL" id="KI927529">
    <property type="protein sequence ID" value="ETW60479.1"/>
    <property type="molecule type" value="Genomic_DNA"/>
</dbReference>
<feature type="domain" description="DALR anticodon binding" evidence="14">
    <location>
        <begin position="476"/>
        <end position="590"/>
    </location>
</feature>
<dbReference type="SMART" id="SM00836">
    <property type="entry name" value="DALR_1"/>
    <property type="match status" value="1"/>
</dbReference>
<keyword evidence="8 13" id="KW-0067">ATP-binding</keyword>
<reference evidence="16 17" key="1">
    <citation type="submission" date="2013-02" db="EMBL/GenBank/DDBJ databases">
        <title>The Genome Annotation of Plasmodium falciparum CAMP/Malaysia.</title>
        <authorList>
            <consortium name="The Broad Institute Genome Sequencing Platform"/>
            <consortium name="The Broad Institute Genome Sequencing Center for Infectious Disease"/>
            <person name="Neafsey D."/>
            <person name="Hoffman S."/>
            <person name="Volkman S."/>
            <person name="Rosenthal P."/>
            <person name="Walker B."/>
            <person name="Young S.K."/>
            <person name="Zeng Q."/>
            <person name="Gargeya S."/>
            <person name="Fitzgerald M."/>
            <person name="Haas B."/>
            <person name="Abouelleil A."/>
            <person name="Allen A.W."/>
            <person name="Alvarado L."/>
            <person name="Arachchi H.M."/>
            <person name="Berlin A.M."/>
            <person name="Chapman S.B."/>
            <person name="Gainer-Dewar J."/>
            <person name="Goldberg J."/>
            <person name="Griggs A."/>
            <person name="Gujja S."/>
            <person name="Hansen M."/>
            <person name="Howarth C."/>
            <person name="Imamovic A."/>
            <person name="Ireland A."/>
            <person name="Larimer J."/>
            <person name="McCowan C."/>
            <person name="Murphy C."/>
            <person name="Pearson M."/>
            <person name="Poon T.W."/>
            <person name="Priest M."/>
            <person name="Roberts A."/>
            <person name="Saif S."/>
            <person name="Shea T."/>
            <person name="Sisk P."/>
            <person name="Sykes S."/>
            <person name="Wortman J."/>
            <person name="Nusbaum C."/>
            <person name="Birren B."/>
        </authorList>
    </citation>
    <scope>NUCLEOTIDE SEQUENCE [LARGE SCALE GENOMIC DNA]</scope>
    <source>
        <strain evidence="16 17">CAMP/Malaysia</strain>
    </source>
</reference>
<keyword evidence="10 13" id="KW-0030">Aminoacyl-tRNA synthetase</keyword>
<comment type="catalytic activity">
    <reaction evidence="12">
        <text>tRNA(Arg) + L-arginine + ATP = L-arginyl-tRNA(Arg) + AMP + diphosphate</text>
        <dbReference type="Rhea" id="RHEA:20301"/>
        <dbReference type="Rhea" id="RHEA-COMP:9658"/>
        <dbReference type="Rhea" id="RHEA-COMP:9673"/>
        <dbReference type="ChEBI" id="CHEBI:30616"/>
        <dbReference type="ChEBI" id="CHEBI:32682"/>
        <dbReference type="ChEBI" id="CHEBI:33019"/>
        <dbReference type="ChEBI" id="CHEBI:78442"/>
        <dbReference type="ChEBI" id="CHEBI:78513"/>
        <dbReference type="ChEBI" id="CHEBI:456215"/>
        <dbReference type="EC" id="6.1.1.19"/>
    </reaction>
</comment>
<dbReference type="InterPro" id="IPR001412">
    <property type="entry name" value="aa-tRNA-synth_I_CS"/>
</dbReference>
<dbReference type="Gene3D" id="3.30.1360.70">
    <property type="entry name" value="Arginyl tRNA synthetase N-terminal domain"/>
    <property type="match status" value="1"/>
</dbReference>
<dbReference type="GO" id="GO:0005524">
    <property type="term" value="F:ATP binding"/>
    <property type="evidence" value="ECO:0007669"/>
    <property type="project" value="UniProtKB-KW"/>
</dbReference>
<evidence type="ECO:0000313" key="16">
    <source>
        <dbReference type="EMBL" id="ETW60479.1"/>
    </source>
</evidence>